<evidence type="ECO:0000256" key="1">
    <source>
        <dbReference type="ARBA" id="ARBA00002490"/>
    </source>
</evidence>
<evidence type="ECO:0000256" key="4">
    <source>
        <dbReference type="ARBA" id="ARBA00015368"/>
    </source>
</evidence>
<evidence type="ECO:0000256" key="6">
    <source>
        <dbReference type="ARBA" id="ARBA00022692"/>
    </source>
</evidence>
<comment type="function">
    <text evidence="1">Required for the assembly of the mitochondrial respiratory chain complex IV (CIV), also known as cytochrome c oxidase. May participate in merging the COX1 and COX2 assembly lines.</text>
</comment>
<dbReference type="PANTHER" id="PTHR17130">
    <property type="entry name" value="MITOCHONDRIAL OUTER MEMBRANE PROTEIN 25"/>
    <property type="match status" value="1"/>
</dbReference>
<feature type="transmembrane region" description="Helical" evidence="11">
    <location>
        <begin position="27"/>
        <end position="49"/>
    </location>
</feature>
<evidence type="ECO:0000256" key="11">
    <source>
        <dbReference type="SAM" id="Phobius"/>
    </source>
</evidence>
<keyword evidence="10 11" id="KW-0472">Membrane</keyword>
<proteinExistence type="inferred from homology"/>
<evidence type="ECO:0000256" key="3">
    <source>
        <dbReference type="ARBA" id="ARBA00008370"/>
    </source>
</evidence>
<evidence type="ECO:0000256" key="9">
    <source>
        <dbReference type="ARBA" id="ARBA00023128"/>
    </source>
</evidence>
<dbReference type="VEuPathDB" id="FungiDB:BCV72DRAFT_26389"/>
<dbReference type="GO" id="GO:0033617">
    <property type="term" value="P:mitochondrial respiratory chain complex IV assembly"/>
    <property type="evidence" value="ECO:0007669"/>
    <property type="project" value="TreeGrafter"/>
</dbReference>
<keyword evidence="6 11" id="KW-0812">Transmembrane</keyword>
<comment type="similarity">
    <text evidence="3">Belongs to the COX16 family.</text>
</comment>
<evidence type="ECO:0000256" key="2">
    <source>
        <dbReference type="ARBA" id="ARBA00004434"/>
    </source>
</evidence>
<dbReference type="AlphaFoldDB" id="A0A1X0RED6"/>
<dbReference type="Pfam" id="PF14138">
    <property type="entry name" value="COX16"/>
    <property type="match status" value="1"/>
</dbReference>
<evidence type="ECO:0000256" key="10">
    <source>
        <dbReference type="ARBA" id="ARBA00023136"/>
    </source>
</evidence>
<dbReference type="GO" id="GO:0005743">
    <property type="term" value="C:mitochondrial inner membrane"/>
    <property type="evidence" value="ECO:0007669"/>
    <property type="project" value="UniProtKB-SubCell"/>
</dbReference>
<evidence type="ECO:0000313" key="12">
    <source>
        <dbReference type="EMBL" id="ORE10384.1"/>
    </source>
</evidence>
<evidence type="ECO:0000256" key="7">
    <source>
        <dbReference type="ARBA" id="ARBA00022792"/>
    </source>
</evidence>
<dbReference type="PANTHER" id="PTHR17130:SF14">
    <property type="entry name" value="CYTOCHROME C OXIDASE ASSEMBLY PROTEIN COX16 HOMOLOG, MITOCHONDRIAL"/>
    <property type="match status" value="1"/>
</dbReference>
<dbReference type="Proteomes" id="UP000242414">
    <property type="component" value="Unassembled WGS sequence"/>
</dbReference>
<accession>A0A1X0RED6</accession>
<keyword evidence="7" id="KW-0999">Mitochondrion inner membrane</keyword>
<evidence type="ECO:0000256" key="5">
    <source>
        <dbReference type="ARBA" id="ARBA00019222"/>
    </source>
</evidence>
<keyword evidence="9" id="KW-0496">Mitochondrion</keyword>
<keyword evidence="8 11" id="KW-1133">Transmembrane helix</keyword>
<protein>
    <recommendedName>
        <fullName evidence="4">Cytochrome c oxidase assembly protein COX16, mitochondrial</fullName>
    </recommendedName>
    <alternativeName>
        <fullName evidence="5">Cytochrome c oxidase assembly protein cox16, mitochondrial</fullName>
    </alternativeName>
</protein>
<evidence type="ECO:0000256" key="8">
    <source>
        <dbReference type="ARBA" id="ARBA00022989"/>
    </source>
</evidence>
<comment type="subcellular location">
    <subcellularLocation>
        <location evidence="2">Mitochondrion inner membrane</location>
        <topology evidence="2">Single-pass membrane protein</topology>
    </subcellularLocation>
</comment>
<name>A0A1X0RED6_RHIZD</name>
<sequence>MVKFENKPYGQTSAFDALATQARKRPFLYFGLPFLTIMVAGSFGLSQLTQTKFDHRDRKHRKVEKEEALGMDKNRRTLSLQEEYFRLQSKTDDEWEQVRITRPSEYKK</sequence>
<dbReference type="InterPro" id="IPR020164">
    <property type="entry name" value="Cyt_c_Oxase_assmbl_COX16"/>
</dbReference>
<dbReference type="EMBL" id="KV921866">
    <property type="protein sequence ID" value="ORE10384.1"/>
    <property type="molecule type" value="Genomic_DNA"/>
</dbReference>
<reference evidence="12" key="1">
    <citation type="journal article" date="2016" name="Proc. Natl. Acad. Sci. U.S.A.">
        <title>Lipid metabolic changes in an early divergent fungus govern the establishment of a mutualistic symbiosis with endobacteria.</title>
        <authorList>
            <person name="Lastovetsky O.A."/>
            <person name="Gaspar M.L."/>
            <person name="Mondo S.J."/>
            <person name="LaButti K.M."/>
            <person name="Sandor L."/>
            <person name="Grigoriev I.V."/>
            <person name="Henry S.A."/>
            <person name="Pawlowska T.E."/>
        </authorList>
    </citation>
    <scope>NUCLEOTIDE SEQUENCE [LARGE SCALE GENOMIC DNA]</scope>
    <source>
        <strain evidence="12">ATCC 52814</strain>
    </source>
</reference>
<organism evidence="12">
    <name type="scientific">Rhizopus microsporus var. microsporus</name>
    <dbReference type="NCBI Taxonomy" id="86635"/>
    <lineage>
        <taxon>Eukaryota</taxon>
        <taxon>Fungi</taxon>
        <taxon>Fungi incertae sedis</taxon>
        <taxon>Mucoromycota</taxon>
        <taxon>Mucoromycotina</taxon>
        <taxon>Mucoromycetes</taxon>
        <taxon>Mucorales</taxon>
        <taxon>Mucorineae</taxon>
        <taxon>Rhizopodaceae</taxon>
        <taxon>Rhizopus</taxon>
    </lineage>
</organism>
<dbReference type="OrthoDB" id="5516033at2759"/>
<gene>
    <name evidence="12" type="ORF">BCV72DRAFT_26389</name>
</gene>